<feature type="region of interest" description="Disordered" evidence="1">
    <location>
        <begin position="264"/>
        <end position="299"/>
    </location>
</feature>
<evidence type="ECO:0000313" key="3">
    <source>
        <dbReference type="RefSeq" id="XP_023377396.1"/>
    </source>
</evidence>
<protein>
    <submittedName>
        <fullName evidence="3 4">Uncharacterized protein LOC111730359</fullName>
    </submittedName>
</protein>
<evidence type="ECO:0000313" key="5">
    <source>
        <dbReference type="RefSeq" id="XP_023377398.1"/>
    </source>
</evidence>
<evidence type="ECO:0000313" key="2">
    <source>
        <dbReference type="Proteomes" id="UP000515202"/>
    </source>
</evidence>
<feature type="region of interest" description="Disordered" evidence="1">
    <location>
        <begin position="211"/>
        <end position="241"/>
    </location>
</feature>
<dbReference type="Proteomes" id="UP000515202">
    <property type="component" value="Unplaced"/>
</dbReference>
<organism evidence="2 6">
    <name type="scientific">Pteropus vampyrus</name>
    <name type="common">Large flying fox</name>
    <dbReference type="NCBI Taxonomy" id="132908"/>
    <lineage>
        <taxon>Eukaryota</taxon>
        <taxon>Metazoa</taxon>
        <taxon>Chordata</taxon>
        <taxon>Craniata</taxon>
        <taxon>Vertebrata</taxon>
        <taxon>Euteleostomi</taxon>
        <taxon>Mammalia</taxon>
        <taxon>Eutheria</taxon>
        <taxon>Laurasiatheria</taxon>
        <taxon>Chiroptera</taxon>
        <taxon>Yinpterochiroptera</taxon>
        <taxon>Pteropodoidea</taxon>
        <taxon>Pteropodidae</taxon>
        <taxon>Pteropodinae</taxon>
        <taxon>Pteropus</taxon>
    </lineage>
</organism>
<feature type="compositionally biased region" description="Polar residues" evidence="1">
    <location>
        <begin position="166"/>
        <end position="178"/>
    </location>
</feature>
<accession>A0A6P6BQN3</accession>
<proteinExistence type="predicted"/>
<evidence type="ECO:0000313" key="4">
    <source>
        <dbReference type="RefSeq" id="XP_023377397.1"/>
    </source>
</evidence>
<gene>
    <name evidence="3 4 5 6" type="primary">LOC111730359</name>
</gene>
<dbReference type="KEGG" id="pvp:111730359"/>
<evidence type="ECO:0000313" key="6">
    <source>
        <dbReference type="RefSeq" id="XP_023377399.1"/>
    </source>
</evidence>
<dbReference type="RefSeq" id="XP_023377397.1">
    <property type="nucleotide sequence ID" value="XM_023521629.1"/>
</dbReference>
<dbReference type="RefSeq" id="XP_023377399.1">
    <property type="nucleotide sequence ID" value="XM_023521631.1"/>
</dbReference>
<dbReference type="GeneID" id="111730359"/>
<dbReference type="RefSeq" id="XP_023377398.1">
    <property type="nucleotide sequence ID" value="XM_023521630.1"/>
</dbReference>
<reference evidence="3 4" key="1">
    <citation type="submission" date="2025-04" db="UniProtKB">
        <authorList>
            <consortium name="RefSeq"/>
        </authorList>
    </citation>
    <scope>IDENTIFICATION</scope>
    <source>
        <tissue evidence="3 4">Kidney</tissue>
    </source>
</reference>
<feature type="region of interest" description="Disordered" evidence="1">
    <location>
        <begin position="111"/>
        <end position="180"/>
    </location>
</feature>
<name>A0A6P6BQN3_PTEVA</name>
<feature type="region of interest" description="Disordered" evidence="1">
    <location>
        <begin position="1"/>
        <end position="59"/>
    </location>
</feature>
<sequence>MSLARWRDSTAPTQGVQPLPACRARTASRAGHLLPGVQPPDAAGSGLCSTTPAGPWVPTGERARSQAVALGDVRAPGRQAGVHQLPRKHHRSEGSRVGVWGSPCATSRCRGSGVRLRPARGQQAKAERCPCLRPPTQEPESQRQLGGLARDSGPISKSPTWPPLSWTGSHLSQPSERTLSLPGGPTSSLCCCPRSATQVLSLSPCLQLRLLPPRPPNGSPDDQQALSGPCEAPSPTPPSTLSLSWVFPPTVGIVGLERCLTSGRTSQQCPQSFGGAQPRGTRRPVLREGDHLSTPPGGSSRDHIWGYWGVKQCLYKISVPWGPVKVALFGNGVFADRVR</sequence>
<dbReference type="RefSeq" id="XP_023377396.1">
    <property type="nucleotide sequence ID" value="XM_023521628.1"/>
</dbReference>
<keyword evidence="2" id="KW-1185">Reference proteome</keyword>
<dbReference type="AlphaFoldDB" id="A0A6P6BQN3"/>
<evidence type="ECO:0000256" key="1">
    <source>
        <dbReference type="SAM" id="MobiDB-lite"/>
    </source>
</evidence>